<dbReference type="Proteomes" id="UP000887565">
    <property type="component" value="Unplaced"/>
</dbReference>
<proteinExistence type="predicted"/>
<evidence type="ECO:0000313" key="1">
    <source>
        <dbReference type="Proteomes" id="UP000887565"/>
    </source>
</evidence>
<dbReference type="AlphaFoldDB" id="A0A915JGF3"/>
<name>A0A915JGF3_ROMCU</name>
<accession>A0A915JGF3</accession>
<reference evidence="2" key="1">
    <citation type="submission" date="2022-11" db="UniProtKB">
        <authorList>
            <consortium name="WormBaseParasite"/>
        </authorList>
    </citation>
    <scope>IDENTIFICATION</scope>
</reference>
<organism evidence="1 2">
    <name type="scientific">Romanomermis culicivorax</name>
    <name type="common">Nematode worm</name>
    <dbReference type="NCBI Taxonomy" id="13658"/>
    <lineage>
        <taxon>Eukaryota</taxon>
        <taxon>Metazoa</taxon>
        <taxon>Ecdysozoa</taxon>
        <taxon>Nematoda</taxon>
        <taxon>Enoplea</taxon>
        <taxon>Dorylaimia</taxon>
        <taxon>Mermithida</taxon>
        <taxon>Mermithoidea</taxon>
        <taxon>Mermithidae</taxon>
        <taxon>Romanomermis</taxon>
    </lineage>
</organism>
<sequence length="65" mass="7038">MTIVGTPVAISGPFSETEKLKTIKKIRICVTHLETLRSSFKWKEVGNSVTISATDNTKGIVCSGK</sequence>
<protein>
    <submittedName>
        <fullName evidence="2">Uncharacterized protein</fullName>
    </submittedName>
</protein>
<keyword evidence="1" id="KW-1185">Reference proteome</keyword>
<evidence type="ECO:0000313" key="2">
    <source>
        <dbReference type="WBParaSite" id="nRc.2.0.1.t24687-RA"/>
    </source>
</evidence>
<dbReference type="WBParaSite" id="nRc.2.0.1.t24687-RA">
    <property type="protein sequence ID" value="nRc.2.0.1.t24687-RA"/>
    <property type="gene ID" value="nRc.2.0.1.g24687"/>
</dbReference>